<comment type="subcellular location">
    <subcellularLocation>
        <location evidence="1">Secreted</location>
    </subcellularLocation>
</comment>
<dbReference type="PANTHER" id="PTHR32093">
    <property type="entry name" value="LEUCINE-RICH REPEAT EXTENSIN-LIKE PROTEIN 3-RELATED"/>
    <property type="match status" value="1"/>
</dbReference>
<organism evidence="6 7">
    <name type="scientific">Abeliophyllum distichum</name>
    <dbReference type="NCBI Taxonomy" id="126358"/>
    <lineage>
        <taxon>Eukaryota</taxon>
        <taxon>Viridiplantae</taxon>
        <taxon>Streptophyta</taxon>
        <taxon>Embryophyta</taxon>
        <taxon>Tracheophyta</taxon>
        <taxon>Spermatophyta</taxon>
        <taxon>Magnoliopsida</taxon>
        <taxon>eudicotyledons</taxon>
        <taxon>Gunneridae</taxon>
        <taxon>Pentapetalae</taxon>
        <taxon>asterids</taxon>
        <taxon>lamiids</taxon>
        <taxon>Lamiales</taxon>
        <taxon>Oleaceae</taxon>
        <taxon>Forsythieae</taxon>
        <taxon>Abeliophyllum</taxon>
    </lineage>
</organism>
<evidence type="ECO:0000256" key="4">
    <source>
        <dbReference type="ARBA" id="ARBA00022737"/>
    </source>
</evidence>
<comment type="caution">
    <text evidence="6">The sequence shown here is derived from an EMBL/GenBank/DDBJ whole genome shotgun (WGS) entry which is preliminary data.</text>
</comment>
<accession>A0ABD1UHM0</accession>
<dbReference type="PANTHER" id="PTHR32093:SF115">
    <property type="entry name" value="LEUCINE-RICH REPEAT EXTENSIN-LIKE PROTEIN 2"/>
    <property type="match status" value="1"/>
</dbReference>
<proteinExistence type="predicted"/>
<feature type="chain" id="PRO_5044840445" evidence="5">
    <location>
        <begin position="39"/>
        <end position="154"/>
    </location>
</feature>
<evidence type="ECO:0000313" key="7">
    <source>
        <dbReference type="Proteomes" id="UP001604336"/>
    </source>
</evidence>
<keyword evidence="3 5" id="KW-0732">Signal</keyword>
<keyword evidence="7" id="KW-1185">Reference proteome</keyword>
<protein>
    <submittedName>
        <fullName evidence="6">Leucine-rich repeat extensin-like protein 1</fullName>
    </submittedName>
</protein>
<dbReference type="AlphaFoldDB" id="A0ABD1UHM0"/>
<keyword evidence="2" id="KW-0964">Secreted</keyword>
<evidence type="ECO:0000256" key="5">
    <source>
        <dbReference type="SAM" id="SignalP"/>
    </source>
</evidence>
<feature type="signal peptide" evidence="5">
    <location>
        <begin position="1"/>
        <end position="38"/>
    </location>
</feature>
<name>A0ABD1UHM0_9LAMI</name>
<dbReference type="EMBL" id="JBFOLK010000003">
    <property type="protein sequence ID" value="KAL2524550.1"/>
    <property type="molecule type" value="Genomic_DNA"/>
</dbReference>
<evidence type="ECO:0000313" key="6">
    <source>
        <dbReference type="EMBL" id="KAL2524550.1"/>
    </source>
</evidence>
<evidence type="ECO:0000256" key="1">
    <source>
        <dbReference type="ARBA" id="ARBA00004613"/>
    </source>
</evidence>
<evidence type="ECO:0000256" key="2">
    <source>
        <dbReference type="ARBA" id="ARBA00022525"/>
    </source>
</evidence>
<dbReference type="GO" id="GO:0005576">
    <property type="term" value="C:extracellular region"/>
    <property type="evidence" value="ECO:0007669"/>
    <property type="project" value="UniProtKB-SubCell"/>
</dbReference>
<keyword evidence="4" id="KW-0677">Repeat</keyword>
<gene>
    <name evidence="6" type="ORF">Adt_09604</name>
</gene>
<evidence type="ECO:0000256" key="3">
    <source>
        <dbReference type="ARBA" id="ARBA00022729"/>
    </source>
</evidence>
<dbReference type="Proteomes" id="UP001604336">
    <property type="component" value="Unassembled WGS sequence"/>
</dbReference>
<dbReference type="InterPro" id="IPR051582">
    <property type="entry name" value="LRR_extensin-like_regulator"/>
</dbReference>
<reference evidence="7" key="1">
    <citation type="submission" date="2024-07" db="EMBL/GenBank/DDBJ databases">
        <title>Two chromosome-level genome assemblies of Korean endemic species Abeliophyllum distichum and Forsythia ovata (Oleaceae).</title>
        <authorList>
            <person name="Jang H."/>
        </authorList>
    </citation>
    <scope>NUCLEOTIDE SEQUENCE [LARGE SCALE GENOMIC DNA]</scope>
</reference>
<sequence>MSLTTTTAVKLPPPRWHLMPLTTIIFFFLVSHICDVSAAENVKDLKKLNFENPSLSQAYTALQAWKQAIFYDPFNFTINLIRPNVCSYEGVFLLDELELLTDLVLFHINSNRFCDGNQGDSSLWFSRTLVLQKPGKRISLLLTRKCGDFSLHGR</sequence>